<evidence type="ECO:0000256" key="1">
    <source>
        <dbReference type="SAM" id="Phobius"/>
    </source>
</evidence>
<proteinExistence type="predicted"/>
<reference evidence="2" key="1">
    <citation type="submission" date="2020-05" db="EMBL/GenBank/DDBJ databases">
        <authorList>
            <person name="Chiriac C."/>
            <person name="Salcher M."/>
            <person name="Ghai R."/>
            <person name="Kavagutti S V."/>
        </authorList>
    </citation>
    <scope>NUCLEOTIDE SEQUENCE</scope>
</reference>
<feature type="transmembrane region" description="Helical" evidence="1">
    <location>
        <begin position="64"/>
        <end position="86"/>
    </location>
</feature>
<dbReference type="PROSITE" id="PS51257">
    <property type="entry name" value="PROKAR_LIPOPROTEIN"/>
    <property type="match status" value="1"/>
</dbReference>
<protein>
    <submittedName>
        <fullName evidence="2">Unannotated protein</fullName>
    </submittedName>
</protein>
<evidence type="ECO:0000313" key="2">
    <source>
        <dbReference type="EMBL" id="CAB4687758.1"/>
    </source>
</evidence>
<accession>A0A6J6NSP8</accession>
<organism evidence="2">
    <name type="scientific">freshwater metagenome</name>
    <dbReference type="NCBI Taxonomy" id="449393"/>
    <lineage>
        <taxon>unclassified sequences</taxon>
        <taxon>metagenomes</taxon>
        <taxon>ecological metagenomes</taxon>
    </lineage>
</organism>
<gene>
    <name evidence="2" type="ORF">UFOPK2373_00611</name>
</gene>
<sequence>MSKLQELSRLESLRTTSLVVMGISIAACILGCIAAVINGLALSGCRFMESYSSQNCETGPTDSAGAFALFTAVVALIAGITAIVLTSQISALRKIKN</sequence>
<keyword evidence="1" id="KW-0812">Transmembrane</keyword>
<dbReference type="EMBL" id="CAEZXL010000089">
    <property type="protein sequence ID" value="CAB4687758.1"/>
    <property type="molecule type" value="Genomic_DNA"/>
</dbReference>
<keyword evidence="1" id="KW-0472">Membrane</keyword>
<dbReference type="AlphaFoldDB" id="A0A6J6NSP8"/>
<feature type="transmembrane region" description="Helical" evidence="1">
    <location>
        <begin position="20"/>
        <end position="44"/>
    </location>
</feature>
<name>A0A6J6NSP8_9ZZZZ</name>
<keyword evidence="1" id="KW-1133">Transmembrane helix</keyword>